<gene>
    <name evidence="1" type="ORF">OBRU01_17213</name>
</gene>
<dbReference type="AlphaFoldDB" id="A0A0L7L1P5"/>
<name>A0A0L7L1P5_OPEBR</name>
<sequence length="282" mass="32236">MIKQEIILMIYNKDVVCVLEKDKTPICKSVVRSTRRNAVISNNILPSHDPYIPRANSLLYNCSDLECKVTELRSVSQVAFPSSQFKSCFQQADDYECETIKYNNLKKEDKILFLANHIPMKSFYEVDCLVYSDGGRVCHKKDGVESHTNLVDTGTMARPRELSILSQDEFICEESNDKEVNCDPNLFVPFEDGLRLKEAAKTTGDILLKTGSYLVVLKRNCIESWCGFSGRIMPSRRANSRYDVPGGKVYKCYYANKQQICKELYDKSGRLVNNDRDWLNTG</sequence>
<organism evidence="1 2">
    <name type="scientific">Operophtera brumata</name>
    <name type="common">Winter moth</name>
    <name type="synonym">Phalaena brumata</name>
    <dbReference type="NCBI Taxonomy" id="104452"/>
    <lineage>
        <taxon>Eukaryota</taxon>
        <taxon>Metazoa</taxon>
        <taxon>Ecdysozoa</taxon>
        <taxon>Arthropoda</taxon>
        <taxon>Hexapoda</taxon>
        <taxon>Insecta</taxon>
        <taxon>Pterygota</taxon>
        <taxon>Neoptera</taxon>
        <taxon>Endopterygota</taxon>
        <taxon>Lepidoptera</taxon>
        <taxon>Glossata</taxon>
        <taxon>Ditrysia</taxon>
        <taxon>Geometroidea</taxon>
        <taxon>Geometridae</taxon>
        <taxon>Larentiinae</taxon>
        <taxon>Operophtera</taxon>
    </lineage>
</organism>
<protein>
    <submittedName>
        <fullName evidence="1">Uncharacterized protein</fullName>
    </submittedName>
</protein>
<dbReference type="Proteomes" id="UP000037510">
    <property type="component" value="Unassembled WGS sequence"/>
</dbReference>
<keyword evidence="2" id="KW-1185">Reference proteome</keyword>
<comment type="caution">
    <text evidence="1">The sequence shown here is derived from an EMBL/GenBank/DDBJ whole genome shotgun (WGS) entry which is preliminary data.</text>
</comment>
<evidence type="ECO:0000313" key="1">
    <source>
        <dbReference type="EMBL" id="KOB69174.1"/>
    </source>
</evidence>
<evidence type="ECO:0000313" key="2">
    <source>
        <dbReference type="Proteomes" id="UP000037510"/>
    </source>
</evidence>
<reference evidence="1 2" key="1">
    <citation type="journal article" date="2015" name="Genome Biol. Evol.">
        <title>The genome of winter moth (Operophtera brumata) provides a genomic perspective on sexual dimorphism and phenology.</title>
        <authorList>
            <person name="Derks M.F."/>
            <person name="Smit S."/>
            <person name="Salis L."/>
            <person name="Schijlen E."/>
            <person name="Bossers A."/>
            <person name="Mateman C."/>
            <person name="Pijl A.S."/>
            <person name="de Ridder D."/>
            <person name="Groenen M.A."/>
            <person name="Visser M.E."/>
            <person name="Megens H.J."/>
        </authorList>
    </citation>
    <scope>NUCLEOTIDE SEQUENCE [LARGE SCALE GENOMIC DNA]</scope>
    <source>
        <strain evidence="1">WM2013NL</strain>
        <tissue evidence="1">Head and thorax</tissue>
    </source>
</reference>
<proteinExistence type="predicted"/>
<accession>A0A0L7L1P5</accession>
<dbReference type="EMBL" id="JTDY01003670">
    <property type="protein sequence ID" value="KOB69174.1"/>
    <property type="molecule type" value="Genomic_DNA"/>
</dbReference>